<organism evidence="5 6">
    <name type="scientific">Neosynechococcus sphagnicola sy1</name>
    <dbReference type="NCBI Taxonomy" id="1497020"/>
    <lineage>
        <taxon>Bacteria</taxon>
        <taxon>Bacillati</taxon>
        <taxon>Cyanobacteriota</taxon>
        <taxon>Cyanophyceae</taxon>
        <taxon>Neosynechococcales</taxon>
        <taxon>Neosynechococcaceae</taxon>
        <taxon>Neosynechococcus</taxon>
    </lineage>
</organism>
<keyword evidence="1" id="KW-0805">Transcription regulation</keyword>
<dbReference type="Pfam" id="PF12833">
    <property type="entry name" value="HTH_18"/>
    <property type="match status" value="1"/>
</dbReference>
<dbReference type="PROSITE" id="PS01124">
    <property type="entry name" value="HTH_ARAC_FAMILY_2"/>
    <property type="match status" value="1"/>
</dbReference>
<evidence type="ECO:0000313" key="6">
    <source>
        <dbReference type="Proteomes" id="UP000030170"/>
    </source>
</evidence>
<keyword evidence="2" id="KW-0238">DNA-binding</keyword>
<protein>
    <recommendedName>
        <fullName evidence="4">HTH araC/xylS-type domain-containing protein</fullName>
    </recommendedName>
</protein>
<evidence type="ECO:0000256" key="3">
    <source>
        <dbReference type="ARBA" id="ARBA00023163"/>
    </source>
</evidence>
<gene>
    <name evidence="5" type="ORF">DO97_19755</name>
</gene>
<dbReference type="STRING" id="1497020.DO97_19755"/>
<dbReference type="InterPro" id="IPR018060">
    <property type="entry name" value="HTH_AraC"/>
</dbReference>
<evidence type="ECO:0000256" key="1">
    <source>
        <dbReference type="ARBA" id="ARBA00023015"/>
    </source>
</evidence>
<dbReference type="GO" id="GO:0003700">
    <property type="term" value="F:DNA-binding transcription factor activity"/>
    <property type="evidence" value="ECO:0007669"/>
    <property type="project" value="InterPro"/>
</dbReference>
<proteinExistence type="predicted"/>
<dbReference type="EMBL" id="JJML01000078">
    <property type="protein sequence ID" value="KGF71426.1"/>
    <property type="molecule type" value="Genomic_DNA"/>
</dbReference>
<dbReference type="InterPro" id="IPR050204">
    <property type="entry name" value="AraC_XylS_family_regulators"/>
</dbReference>
<keyword evidence="3" id="KW-0804">Transcription</keyword>
<dbReference type="AlphaFoldDB" id="A0A098THB6"/>
<dbReference type="InterPro" id="IPR009057">
    <property type="entry name" value="Homeodomain-like_sf"/>
</dbReference>
<dbReference type="OrthoDB" id="516574at2"/>
<dbReference type="Proteomes" id="UP000030170">
    <property type="component" value="Unassembled WGS sequence"/>
</dbReference>
<dbReference type="PANTHER" id="PTHR46796:SF6">
    <property type="entry name" value="ARAC SUBFAMILY"/>
    <property type="match status" value="1"/>
</dbReference>
<dbReference type="SUPFAM" id="SSF46689">
    <property type="entry name" value="Homeodomain-like"/>
    <property type="match status" value="2"/>
</dbReference>
<reference evidence="5 6" key="1">
    <citation type="journal article" date="2014" name="Mol. Ecol.">
        <title>Evolution of Synechococcus.</title>
        <authorList>
            <person name="Dvorak P."/>
            <person name="Casamatta D."/>
            <person name="Hasler P."/>
            <person name="Poulickova A."/>
            <person name="Ondrej V."/>
            <person name="Sanges R."/>
        </authorList>
    </citation>
    <scope>NUCLEOTIDE SEQUENCE [LARGE SCALE GENOMIC DNA]</scope>
    <source>
        <strain evidence="5 6">CAUP A 1101</strain>
    </source>
</reference>
<accession>A0A098THB6</accession>
<name>A0A098THB6_9CYAN</name>
<sequence>MQPSKHPQRSLIKPHLLNLSGSGSRLNGIIIERNLEQPHAGIDSATVKAAKHLIVVHARHPASLEWSVDGRRNAAVFSEGDAIVNPVGLFVAPRWDAKVELLLLAINPTLINQIAEEMDRPGKVELIPHFQFRDELLQQLIRSLNAEFEQDLPPDSVYVQSLTHTLIAHLIKKYSVAELTQSNENYGLAPRKLALVTNYINDHLGETLSLEAIAKVVQISPSHFITMFKQSTGLTPHQYVMTQRIEKAMVLLTQSRLPISDIARQTGFADQSHLTRLMRRYTGLTPKILRDK</sequence>
<dbReference type="RefSeq" id="WP_036536849.1">
    <property type="nucleotide sequence ID" value="NZ_JJML01000078.1"/>
</dbReference>
<dbReference type="GO" id="GO:0043565">
    <property type="term" value="F:sequence-specific DNA binding"/>
    <property type="evidence" value="ECO:0007669"/>
    <property type="project" value="InterPro"/>
</dbReference>
<evidence type="ECO:0000313" key="5">
    <source>
        <dbReference type="EMBL" id="KGF71426.1"/>
    </source>
</evidence>
<dbReference type="PANTHER" id="PTHR46796">
    <property type="entry name" value="HTH-TYPE TRANSCRIPTIONAL ACTIVATOR RHAS-RELATED"/>
    <property type="match status" value="1"/>
</dbReference>
<feature type="domain" description="HTH araC/xylS-type" evidence="4">
    <location>
        <begin position="194"/>
        <end position="292"/>
    </location>
</feature>
<dbReference type="Gene3D" id="1.10.10.60">
    <property type="entry name" value="Homeodomain-like"/>
    <property type="match status" value="2"/>
</dbReference>
<evidence type="ECO:0000259" key="4">
    <source>
        <dbReference type="PROSITE" id="PS01124"/>
    </source>
</evidence>
<keyword evidence="6" id="KW-1185">Reference proteome</keyword>
<dbReference type="SMART" id="SM00342">
    <property type="entry name" value="HTH_ARAC"/>
    <property type="match status" value="1"/>
</dbReference>
<comment type="caution">
    <text evidence="5">The sequence shown here is derived from an EMBL/GenBank/DDBJ whole genome shotgun (WGS) entry which is preliminary data.</text>
</comment>
<evidence type="ECO:0000256" key="2">
    <source>
        <dbReference type="ARBA" id="ARBA00023125"/>
    </source>
</evidence>